<dbReference type="Proteomes" id="UP000192923">
    <property type="component" value="Unassembled WGS sequence"/>
</dbReference>
<evidence type="ECO:0000256" key="1">
    <source>
        <dbReference type="SAM" id="Phobius"/>
    </source>
</evidence>
<feature type="transmembrane region" description="Helical" evidence="1">
    <location>
        <begin position="127"/>
        <end position="144"/>
    </location>
</feature>
<feature type="transmembrane region" description="Helical" evidence="1">
    <location>
        <begin position="12"/>
        <end position="35"/>
    </location>
</feature>
<accession>A0A1Y6D1D2</accession>
<dbReference type="OrthoDB" id="9002176at2"/>
<keyword evidence="1" id="KW-1133">Transmembrane helix</keyword>
<gene>
    <name evidence="2" type="ORF">SAMN02949497_1975</name>
</gene>
<keyword evidence="1" id="KW-0812">Transmembrane</keyword>
<proteinExistence type="predicted"/>
<evidence type="ECO:0000313" key="2">
    <source>
        <dbReference type="EMBL" id="SMF94653.1"/>
    </source>
</evidence>
<keyword evidence="3" id="KW-1185">Reference proteome</keyword>
<dbReference type="AlphaFoldDB" id="A0A1Y6D1D2"/>
<sequence length="169" mass="19590">MKLLKTLKHEFLAVIPPTVFFFLTFCLLVITQRLIDQEYGIPLANFGGALIGALIVGKVVLVVDTLPFVNRFPGKPLIYNVLWKTGIYLTATFLVRYAEHLLPFFKQYGHLAEAHRHLLEEVVWPRFWLIQMWLIVLFFVYCALRELIRVIGKREFVSLFLGQGKQAQP</sequence>
<dbReference type="RefSeq" id="WP_085212211.1">
    <property type="nucleotide sequence ID" value="NZ_FXAM01000001.1"/>
</dbReference>
<dbReference type="EMBL" id="FXAM01000001">
    <property type="protein sequence ID" value="SMF94653.1"/>
    <property type="molecule type" value="Genomic_DNA"/>
</dbReference>
<name>A0A1Y6D1D2_9GAMM</name>
<reference evidence="2 3" key="1">
    <citation type="submission" date="2016-12" db="EMBL/GenBank/DDBJ databases">
        <authorList>
            <person name="Song W.-J."/>
            <person name="Kurnit D.M."/>
        </authorList>
    </citation>
    <scope>NUCLEOTIDE SEQUENCE [LARGE SCALE GENOMIC DNA]</scope>
    <source>
        <strain evidence="2 3">175</strain>
    </source>
</reference>
<organism evidence="2 3">
    <name type="scientific">Methylomagnum ishizawai</name>
    <dbReference type="NCBI Taxonomy" id="1760988"/>
    <lineage>
        <taxon>Bacteria</taxon>
        <taxon>Pseudomonadati</taxon>
        <taxon>Pseudomonadota</taxon>
        <taxon>Gammaproteobacteria</taxon>
        <taxon>Methylococcales</taxon>
        <taxon>Methylococcaceae</taxon>
        <taxon>Methylomagnum</taxon>
    </lineage>
</organism>
<feature type="transmembrane region" description="Helical" evidence="1">
    <location>
        <begin position="81"/>
        <end position="98"/>
    </location>
</feature>
<protein>
    <submittedName>
        <fullName evidence="2">Uncharacterized protein</fullName>
    </submittedName>
</protein>
<evidence type="ECO:0000313" key="3">
    <source>
        <dbReference type="Proteomes" id="UP000192923"/>
    </source>
</evidence>
<feature type="transmembrane region" description="Helical" evidence="1">
    <location>
        <begin position="47"/>
        <end position="69"/>
    </location>
</feature>
<keyword evidence="1" id="KW-0472">Membrane</keyword>